<reference evidence="8" key="1">
    <citation type="submission" date="2020-05" db="EMBL/GenBank/DDBJ databases">
        <authorList>
            <person name="Chiriac C."/>
            <person name="Salcher M."/>
            <person name="Ghai R."/>
            <person name="Kavagutti S V."/>
        </authorList>
    </citation>
    <scope>NUCLEOTIDE SEQUENCE</scope>
</reference>
<organism evidence="8">
    <name type="scientific">freshwater metagenome</name>
    <dbReference type="NCBI Taxonomy" id="449393"/>
    <lineage>
        <taxon>unclassified sequences</taxon>
        <taxon>metagenomes</taxon>
        <taxon>ecological metagenomes</taxon>
    </lineage>
</organism>
<name>A0A6J7PZS3_9ZZZZ</name>
<dbReference type="EMBL" id="CAFBPB010000140">
    <property type="protein sequence ID" value="CAB5010165.1"/>
    <property type="molecule type" value="Genomic_DNA"/>
</dbReference>
<keyword evidence="3" id="KW-0999">Mitochondrion inner membrane</keyword>
<dbReference type="GO" id="GO:0006627">
    <property type="term" value="P:protein processing involved in protein targeting to mitochondrion"/>
    <property type="evidence" value="ECO:0007669"/>
    <property type="project" value="TreeGrafter"/>
</dbReference>
<dbReference type="GO" id="GO:0042720">
    <property type="term" value="C:mitochondrial inner membrane peptidase complex"/>
    <property type="evidence" value="ECO:0007669"/>
    <property type="project" value="TreeGrafter"/>
</dbReference>
<dbReference type="Gene3D" id="2.10.109.10">
    <property type="entry name" value="Umud Fragment, subunit A"/>
    <property type="match status" value="1"/>
</dbReference>
<dbReference type="InterPro" id="IPR019533">
    <property type="entry name" value="Peptidase_S26"/>
</dbReference>
<protein>
    <submittedName>
        <fullName evidence="8">Unannotated protein</fullName>
    </submittedName>
</protein>
<dbReference type="InterPro" id="IPR052064">
    <property type="entry name" value="Mito_IMP1_subunit"/>
</dbReference>
<accession>A0A6J7PZS3</accession>
<evidence type="ECO:0000313" key="8">
    <source>
        <dbReference type="EMBL" id="CAB5010165.1"/>
    </source>
</evidence>
<dbReference type="Pfam" id="PF10502">
    <property type="entry name" value="Peptidase_S26"/>
    <property type="match status" value="1"/>
</dbReference>
<dbReference type="SUPFAM" id="SSF51306">
    <property type="entry name" value="LexA/Signal peptidase"/>
    <property type="match status" value="1"/>
</dbReference>
<dbReference type="PROSITE" id="PS00501">
    <property type="entry name" value="SPASE_I_1"/>
    <property type="match status" value="1"/>
</dbReference>
<dbReference type="InterPro" id="IPR019756">
    <property type="entry name" value="Pept_S26A_signal_pept_1_Ser-AS"/>
</dbReference>
<evidence type="ECO:0000259" key="7">
    <source>
        <dbReference type="Pfam" id="PF10502"/>
    </source>
</evidence>
<evidence type="ECO:0000256" key="4">
    <source>
        <dbReference type="ARBA" id="ARBA00022801"/>
    </source>
</evidence>
<dbReference type="AlphaFoldDB" id="A0A6J7PZS3"/>
<dbReference type="CDD" id="cd06530">
    <property type="entry name" value="S26_SPase_I"/>
    <property type="match status" value="1"/>
</dbReference>
<dbReference type="GO" id="GO:0004252">
    <property type="term" value="F:serine-type endopeptidase activity"/>
    <property type="evidence" value="ECO:0007669"/>
    <property type="project" value="InterPro"/>
</dbReference>
<dbReference type="GO" id="GO:0006465">
    <property type="term" value="P:signal peptide processing"/>
    <property type="evidence" value="ECO:0007669"/>
    <property type="project" value="InterPro"/>
</dbReference>
<evidence type="ECO:0000256" key="5">
    <source>
        <dbReference type="ARBA" id="ARBA00023128"/>
    </source>
</evidence>
<comment type="subcellular location">
    <subcellularLocation>
        <location evidence="1">Mitochondrion inner membrane</location>
    </subcellularLocation>
</comment>
<keyword evidence="5" id="KW-0496">Mitochondrion</keyword>
<feature type="domain" description="Peptidase S26" evidence="7">
    <location>
        <begin position="109"/>
        <end position="146"/>
    </location>
</feature>
<sequence length="151" mass="16916">MNDIFPLLLKFLFTRVVTGLVIPTSQGRLPCVSETDISASGNRRGIGRLAVVGDSMLPTLSDGDWLLVHWRKLSSRQLRAIERKGFGIIVVVEQESRPGLLQIKRATSVKGDLIWVLGDNPSASTDSRHFGPLKHREIIGYFLFRYKKVKS</sequence>
<evidence type="ECO:0000256" key="3">
    <source>
        <dbReference type="ARBA" id="ARBA00022792"/>
    </source>
</evidence>
<keyword evidence="6" id="KW-0472">Membrane</keyword>
<gene>
    <name evidence="8" type="ORF">UFOPK4049_00987</name>
</gene>
<evidence type="ECO:0000256" key="2">
    <source>
        <dbReference type="ARBA" id="ARBA00022670"/>
    </source>
</evidence>
<keyword evidence="2" id="KW-0645">Protease</keyword>
<dbReference type="InterPro" id="IPR036286">
    <property type="entry name" value="LexA/Signal_pep-like_sf"/>
</dbReference>
<evidence type="ECO:0000256" key="6">
    <source>
        <dbReference type="ARBA" id="ARBA00023136"/>
    </source>
</evidence>
<evidence type="ECO:0000256" key="1">
    <source>
        <dbReference type="ARBA" id="ARBA00004273"/>
    </source>
</evidence>
<dbReference type="PANTHER" id="PTHR12383:SF16">
    <property type="entry name" value="MITOCHONDRIAL INNER MEMBRANE PROTEASE SUBUNIT 1"/>
    <property type="match status" value="1"/>
</dbReference>
<proteinExistence type="predicted"/>
<keyword evidence="4" id="KW-0378">Hydrolase</keyword>
<dbReference type="PANTHER" id="PTHR12383">
    <property type="entry name" value="PROTEASE FAMILY S26 MITOCHONDRIAL INNER MEMBRANE PROTEASE-RELATED"/>
    <property type="match status" value="1"/>
</dbReference>